<proteinExistence type="predicted"/>
<dbReference type="Proteomes" id="UP001381693">
    <property type="component" value="Unassembled WGS sequence"/>
</dbReference>
<feature type="non-terminal residue" evidence="1">
    <location>
        <position position="87"/>
    </location>
</feature>
<accession>A0AAN9AED3</accession>
<sequence length="87" mass="10247">MALKISPRTAKGIFSSPKLFWDEDSVASSLVLQSLSFSENDKYTIRCVESETKQSLTQLMFQYEPRCPFQRFRRNYRPNFSRDRGNI</sequence>
<dbReference type="EMBL" id="JAXCGZ010000940">
    <property type="protein sequence ID" value="KAK7085449.1"/>
    <property type="molecule type" value="Genomic_DNA"/>
</dbReference>
<comment type="caution">
    <text evidence="1">The sequence shown here is derived from an EMBL/GenBank/DDBJ whole genome shotgun (WGS) entry which is preliminary data.</text>
</comment>
<evidence type="ECO:0000313" key="2">
    <source>
        <dbReference type="Proteomes" id="UP001381693"/>
    </source>
</evidence>
<evidence type="ECO:0000313" key="1">
    <source>
        <dbReference type="EMBL" id="KAK7085449.1"/>
    </source>
</evidence>
<dbReference type="AlphaFoldDB" id="A0AAN9AED3"/>
<gene>
    <name evidence="1" type="ORF">SK128_004646</name>
</gene>
<keyword evidence="2" id="KW-1185">Reference proteome</keyword>
<reference evidence="1 2" key="1">
    <citation type="submission" date="2023-11" db="EMBL/GenBank/DDBJ databases">
        <title>Halocaridina rubra genome assembly.</title>
        <authorList>
            <person name="Smith C."/>
        </authorList>
    </citation>
    <scope>NUCLEOTIDE SEQUENCE [LARGE SCALE GENOMIC DNA]</scope>
    <source>
        <strain evidence="1">EP-1</strain>
        <tissue evidence="1">Whole</tissue>
    </source>
</reference>
<name>A0AAN9AED3_HALRR</name>
<organism evidence="1 2">
    <name type="scientific">Halocaridina rubra</name>
    <name type="common">Hawaiian red shrimp</name>
    <dbReference type="NCBI Taxonomy" id="373956"/>
    <lineage>
        <taxon>Eukaryota</taxon>
        <taxon>Metazoa</taxon>
        <taxon>Ecdysozoa</taxon>
        <taxon>Arthropoda</taxon>
        <taxon>Crustacea</taxon>
        <taxon>Multicrustacea</taxon>
        <taxon>Malacostraca</taxon>
        <taxon>Eumalacostraca</taxon>
        <taxon>Eucarida</taxon>
        <taxon>Decapoda</taxon>
        <taxon>Pleocyemata</taxon>
        <taxon>Caridea</taxon>
        <taxon>Atyoidea</taxon>
        <taxon>Atyidae</taxon>
        <taxon>Halocaridina</taxon>
    </lineage>
</organism>
<protein>
    <submittedName>
        <fullName evidence="1">Uncharacterized protein</fullName>
    </submittedName>
</protein>